<gene>
    <name evidence="1" type="ORF">D1164_20905</name>
</gene>
<dbReference type="Pfam" id="PF10677">
    <property type="entry name" value="DUF2490"/>
    <property type="match status" value="1"/>
</dbReference>
<evidence type="ECO:0000313" key="1">
    <source>
        <dbReference type="EMBL" id="RIH63188.1"/>
    </source>
</evidence>
<dbReference type="Proteomes" id="UP000266441">
    <property type="component" value="Unassembled WGS sequence"/>
</dbReference>
<dbReference type="OrthoDB" id="1120319at2"/>
<dbReference type="InterPro" id="IPR019619">
    <property type="entry name" value="DUF2490"/>
</dbReference>
<organism evidence="1 2">
    <name type="scientific">Mariniphaga sediminis</name>
    <dbReference type="NCBI Taxonomy" id="1628158"/>
    <lineage>
        <taxon>Bacteria</taxon>
        <taxon>Pseudomonadati</taxon>
        <taxon>Bacteroidota</taxon>
        <taxon>Bacteroidia</taxon>
        <taxon>Marinilabiliales</taxon>
        <taxon>Prolixibacteraceae</taxon>
        <taxon>Mariniphaga</taxon>
    </lineage>
</organism>
<accession>A0A399CW20</accession>
<sequence>MRLFSLLSVIKELSILLLLLLSLTGVAQERNFQIWNLTNLEVKLTPKTSLGITEKIHYTPEAGHIDLKLGDISVEHRLTDWFKVGGSGRLLWMKKENEWLQEQRPMIYGNLGTCLGKVDFDLSNRIEYRMFKSLTNHFRHRQMFSVELPPFNTSWFTVYVAEEGYYRFDSERLHLARLHTGTRLKYKNSFEVKMYYVFQKSKRPSSWDTTDVLGFNLNVDL</sequence>
<dbReference type="EMBL" id="QWET01000024">
    <property type="protein sequence ID" value="RIH63188.1"/>
    <property type="molecule type" value="Genomic_DNA"/>
</dbReference>
<dbReference type="AlphaFoldDB" id="A0A399CW20"/>
<evidence type="ECO:0000313" key="2">
    <source>
        <dbReference type="Proteomes" id="UP000266441"/>
    </source>
</evidence>
<comment type="caution">
    <text evidence="1">The sequence shown here is derived from an EMBL/GenBank/DDBJ whole genome shotgun (WGS) entry which is preliminary data.</text>
</comment>
<proteinExistence type="predicted"/>
<name>A0A399CW20_9BACT</name>
<reference evidence="1 2" key="1">
    <citation type="journal article" date="2015" name="Int. J. Syst. Evol. Microbiol.">
        <title>Mariniphaga sediminis sp. nov., isolated from coastal sediment.</title>
        <authorList>
            <person name="Wang F.Q."/>
            <person name="Shen Q.Y."/>
            <person name="Chen G.J."/>
            <person name="Du Z.J."/>
        </authorList>
    </citation>
    <scope>NUCLEOTIDE SEQUENCE [LARGE SCALE GENOMIC DNA]</scope>
    <source>
        <strain evidence="1 2">SY21</strain>
    </source>
</reference>
<protein>
    <submittedName>
        <fullName evidence="1">DUF2490 domain-containing protein</fullName>
    </submittedName>
</protein>
<keyword evidence="2" id="KW-1185">Reference proteome</keyword>